<feature type="domain" description="Mediator complex subunit 15 KIX" evidence="3">
    <location>
        <begin position="157"/>
        <end position="199"/>
    </location>
</feature>
<protein>
    <recommendedName>
        <fullName evidence="3">Mediator complex subunit 15 KIX domain-containing protein</fullName>
    </recommendedName>
</protein>
<keyword evidence="5" id="KW-1185">Reference proteome</keyword>
<name>A0ABU6YCX3_9FABA</name>
<dbReference type="PANTHER" id="PTHR33137">
    <property type="entry name" value="MEDIATOR OF RNA POLYMERASE II TRANSCRIPTION SUBUNIT 15A-RELATED"/>
    <property type="match status" value="1"/>
</dbReference>
<evidence type="ECO:0000256" key="1">
    <source>
        <dbReference type="ARBA" id="ARBA00004123"/>
    </source>
</evidence>
<dbReference type="InterPro" id="IPR036546">
    <property type="entry name" value="MED15_KIX"/>
</dbReference>
<dbReference type="Gene3D" id="1.10.246.20">
    <property type="entry name" value="Coactivator CBP, KIX domain"/>
    <property type="match status" value="2"/>
</dbReference>
<dbReference type="EMBL" id="JASCZI010241908">
    <property type="protein sequence ID" value="MED6208255.1"/>
    <property type="molecule type" value="Genomic_DNA"/>
</dbReference>
<dbReference type="InterPro" id="IPR036529">
    <property type="entry name" value="KIX_dom_sf"/>
</dbReference>
<gene>
    <name evidence="4" type="ORF">PIB30_043376</name>
</gene>
<reference evidence="4 5" key="1">
    <citation type="journal article" date="2023" name="Plants (Basel)">
        <title>Bridging the Gap: Combining Genomics and Transcriptomics Approaches to Understand Stylosanthes scabra, an Orphan Legume from the Brazilian Caatinga.</title>
        <authorList>
            <person name="Ferreira-Neto J.R.C."/>
            <person name="da Silva M.D."/>
            <person name="Binneck E."/>
            <person name="de Melo N.F."/>
            <person name="da Silva R.H."/>
            <person name="de Melo A.L.T.M."/>
            <person name="Pandolfi V."/>
            <person name="Bustamante F.O."/>
            <person name="Brasileiro-Vidal A.C."/>
            <person name="Benko-Iseppon A.M."/>
        </authorList>
    </citation>
    <scope>NUCLEOTIDE SEQUENCE [LARGE SCALE GENOMIC DNA]</scope>
    <source>
        <tissue evidence="4">Leaves</tissue>
    </source>
</reference>
<dbReference type="InterPro" id="IPR044661">
    <property type="entry name" value="MED15a/b/c-like"/>
</dbReference>
<comment type="subcellular location">
    <subcellularLocation>
        <location evidence="1">Nucleus</location>
    </subcellularLocation>
</comment>
<keyword evidence="2" id="KW-0539">Nucleus</keyword>
<evidence type="ECO:0000259" key="3">
    <source>
        <dbReference type="Pfam" id="PF16987"/>
    </source>
</evidence>
<accession>A0ABU6YCX3</accession>
<evidence type="ECO:0000313" key="5">
    <source>
        <dbReference type="Proteomes" id="UP001341840"/>
    </source>
</evidence>
<dbReference type="Proteomes" id="UP001341840">
    <property type="component" value="Unassembled WGS sequence"/>
</dbReference>
<organism evidence="4 5">
    <name type="scientific">Stylosanthes scabra</name>
    <dbReference type="NCBI Taxonomy" id="79078"/>
    <lineage>
        <taxon>Eukaryota</taxon>
        <taxon>Viridiplantae</taxon>
        <taxon>Streptophyta</taxon>
        <taxon>Embryophyta</taxon>
        <taxon>Tracheophyta</taxon>
        <taxon>Spermatophyta</taxon>
        <taxon>Magnoliopsida</taxon>
        <taxon>eudicotyledons</taxon>
        <taxon>Gunneridae</taxon>
        <taxon>Pentapetalae</taxon>
        <taxon>rosids</taxon>
        <taxon>fabids</taxon>
        <taxon>Fabales</taxon>
        <taxon>Fabaceae</taxon>
        <taxon>Papilionoideae</taxon>
        <taxon>50 kb inversion clade</taxon>
        <taxon>dalbergioids sensu lato</taxon>
        <taxon>Dalbergieae</taxon>
        <taxon>Pterocarpus clade</taxon>
        <taxon>Stylosanthes</taxon>
    </lineage>
</organism>
<dbReference type="Pfam" id="PF16987">
    <property type="entry name" value="KIX_2"/>
    <property type="match status" value="2"/>
</dbReference>
<dbReference type="PANTHER" id="PTHR33137:SF45">
    <property type="entry name" value="OF RNA POLYMERASE II TRANSCRIPTION SUBUNIT 15A, PUTATIVE-RELATED"/>
    <property type="match status" value="1"/>
</dbReference>
<evidence type="ECO:0000313" key="4">
    <source>
        <dbReference type="EMBL" id="MED6208255.1"/>
    </source>
</evidence>
<comment type="caution">
    <text evidence="4">The sequence shown here is derived from an EMBL/GenBank/DDBJ whole genome shotgun (WGS) entry which is preliminary data.</text>
</comment>
<sequence>MFEEQTLNSSVMDAATSNWRNQLEPQTRKLLLQHIITKLKFGHLPGDYDDDLELRKIAQSIEQKSYAGATTQADYFDKIASKILLLEKAREREWRYQLRPDSRQRIVNKIPVDTPSNKQLLWHNIRHLASIRCKALGLLKEVRIYYPLFPKKTIHKGSQLRRIAQCFEEKIFTIASNQSDYLRKISLKMLTIETRYRHSHGPLSNQLCLYHERANPGIVTQPQVHNPGQQHHIPLHMQPHQHHHLSQNIENNID</sequence>
<evidence type="ECO:0000256" key="2">
    <source>
        <dbReference type="ARBA" id="ARBA00023242"/>
    </source>
</evidence>
<proteinExistence type="predicted"/>
<feature type="domain" description="Mediator complex subunit 15 KIX" evidence="3">
    <location>
        <begin position="17"/>
        <end position="91"/>
    </location>
</feature>